<dbReference type="AlphaFoldDB" id="A0A1H4CG63"/>
<dbReference type="STRING" id="908615.SAMN05421540_1086"/>
<sequence>MPRFFILSILFLGLTLSSCGDDKPSKRYVSDSSGNINQLSVIIDNDNWNGELGELIRDYFAADYKGLPQQEPHFTLKQIPPSVFTGFARKNRLFIKVEQTQKPMITKVVDSFAKPQIGYVISAQKKSDFKKLLEENSPKIIKEFQQTEIKERQRRIKKSSLDASAIQEEFGVTIDLPTAYRYAKTEDNFIWLRKDIKHGGMEVLAYEVPKETIKANDSILENIIKMRDSIGQKYIPGPTESSHMSTEKAYAPYLFETKIDGHFAYEIKGTWEVKGFFMGGPFLTYAVELEDKFLILEGFVFKPSASKRNQMIEIEAILRSAKFKN</sequence>
<dbReference type="PROSITE" id="PS51257">
    <property type="entry name" value="PROKAR_LIPOPROTEIN"/>
    <property type="match status" value="1"/>
</dbReference>
<evidence type="ECO:0000313" key="2">
    <source>
        <dbReference type="Proteomes" id="UP000198820"/>
    </source>
</evidence>
<protein>
    <recommendedName>
        <fullName evidence="3">DUF4837 domain-containing protein</fullName>
    </recommendedName>
</protein>
<proteinExistence type="predicted"/>
<dbReference type="Proteomes" id="UP000198820">
    <property type="component" value="Unassembled WGS sequence"/>
</dbReference>
<reference evidence="1 2" key="1">
    <citation type="submission" date="2016-10" db="EMBL/GenBank/DDBJ databases">
        <authorList>
            <person name="de Groot N.N."/>
        </authorList>
    </citation>
    <scope>NUCLEOTIDE SEQUENCE [LARGE SCALE GENOMIC DNA]</scope>
    <source>
        <strain evidence="1 2">DSM 23581</strain>
    </source>
</reference>
<dbReference type="InterPro" id="IPR032286">
    <property type="entry name" value="DUF4837"/>
</dbReference>
<accession>A0A1H4CG63</accession>
<dbReference type="EMBL" id="FNQF01000008">
    <property type="protein sequence ID" value="SEA59367.1"/>
    <property type="molecule type" value="Genomic_DNA"/>
</dbReference>
<dbReference type="RefSeq" id="WP_093244703.1">
    <property type="nucleotide sequence ID" value="NZ_FNQF01000008.1"/>
</dbReference>
<gene>
    <name evidence="1" type="ORF">SAMN05421540_1086</name>
</gene>
<name>A0A1H4CG63_9FLAO</name>
<evidence type="ECO:0000313" key="1">
    <source>
        <dbReference type="EMBL" id="SEA59367.1"/>
    </source>
</evidence>
<organism evidence="1 2">
    <name type="scientific">Psychroflexus halocasei</name>
    <dbReference type="NCBI Taxonomy" id="908615"/>
    <lineage>
        <taxon>Bacteria</taxon>
        <taxon>Pseudomonadati</taxon>
        <taxon>Bacteroidota</taxon>
        <taxon>Flavobacteriia</taxon>
        <taxon>Flavobacteriales</taxon>
        <taxon>Flavobacteriaceae</taxon>
        <taxon>Psychroflexus</taxon>
    </lineage>
</organism>
<evidence type="ECO:0008006" key="3">
    <source>
        <dbReference type="Google" id="ProtNLM"/>
    </source>
</evidence>
<keyword evidence="2" id="KW-1185">Reference proteome</keyword>
<dbReference type="Pfam" id="PF16125">
    <property type="entry name" value="DUF4837"/>
    <property type="match status" value="1"/>
</dbReference>